<proteinExistence type="predicted"/>
<evidence type="ECO:0008006" key="5">
    <source>
        <dbReference type="Google" id="ProtNLM"/>
    </source>
</evidence>
<dbReference type="OrthoDB" id="2528865at2759"/>
<organism evidence="3 4">
    <name type="scientific">Leucosporidium creatinivorum</name>
    <dbReference type="NCBI Taxonomy" id="106004"/>
    <lineage>
        <taxon>Eukaryota</taxon>
        <taxon>Fungi</taxon>
        <taxon>Dikarya</taxon>
        <taxon>Basidiomycota</taxon>
        <taxon>Pucciniomycotina</taxon>
        <taxon>Microbotryomycetes</taxon>
        <taxon>Leucosporidiales</taxon>
        <taxon>Leucosporidium</taxon>
    </lineage>
</organism>
<feature type="transmembrane region" description="Helical" evidence="2">
    <location>
        <begin position="44"/>
        <end position="67"/>
    </location>
</feature>
<feature type="compositionally biased region" description="Low complexity" evidence="1">
    <location>
        <begin position="134"/>
        <end position="159"/>
    </location>
</feature>
<gene>
    <name evidence="3" type="ORF">BCR35DRAFT_309958</name>
</gene>
<comment type="caution">
    <text evidence="3">The sequence shown here is derived from an EMBL/GenBank/DDBJ whole genome shotgun (WGS) entry which is preliminary data.</text>
</comment>
<protein>
    <recommendedName>
        <fullName evidence="5">Proteophosphoglycan ppg4</fullName>
    </recommendedName>
</protein>
<evidence type="ECO:0000313" key="4">
    <source>
        <dbReference type="Proteomes" id="UP000193467"/>
    </source>
</evidence>
<dbReference type="EMBL" id="MCGR01000089">
    <property type="protein sequence ID" value="ORY55721.1"/>
    <property type="molecule type" value="Genomic_DNA"/>
</dbReference>
<feature type="compositionally biased region" description="Low complexity" evidence="1">
    <location>
        <begin position="89"/>
        <end position="109"/>
    </location>
</feature>
<dbReference type="InParanoid" id="A0A1Y2D8Y1"/>
<evidence type="ECO:0000313" key="3">
    <source>
        <dbReference type="EMBL" id="ORY55721.1"/>
    </source>
</evidence>
<evidence type="ECO:0000256" key="1">
    <source>
        <dbReference type="SAM" id="MobiDB-lite"/>
    </source>
</evidence>
<dbReference type="Proteomes" id="UP000193467">
    <property type="component" value="Unassembled WGS sequence"/>
</dbReference>
<feature type="compositionally biased region" description="Low complexity" evidence="1">
    <location>
        <begin position="223"/>
        <end position="232"/>
    </location>
</feature>
<keyword evidence="2" id="KW-1133">Transmembrane helix</keyword>
<evidence type="ECO:0000256" key="2">
    <source>
        <dbReference type="SAM" id="Phobius"/>
    </source>
</evidence>
<reference evidence="3 4" key="1">
    <citation type="submission" date="2016-07" db="EMBL/GenBank/DDBJ databases">
        <title>Pervasive Adenine N6-methylation of Active Genes in Fungi.</title>
        <authorList>
            <consortium name="DOE Joint Genome Institute"/>
            <person name="Mondo S.J."/>
            <person name="Dannebaum R.O."/>
            <person name="Kuo R.C."/>
            <person name="Labutti K."/>
            <person name="Haridas S."/>
            <person name="Kuo A."/>
            <person name="Salamov A."/>
            <person name="Ahrendt S.R."/>
            <person name="Lipzen A."/>
            <person name="Sullivan W."/>
            <person name="Andreopoulos W.B."/>
            <person name="Clum A."/>
            <person name="Lindquist E."/>
            <person name="Daum C."/>
            <person name="Ramamoorthy G.K."/>
            <person name="Gryganskyi A."/>
            <person name="Culley D."/>
            <person name="Magnuson J.K."/>
            <person name="James T.Y."/>
            <person name="O'Malley M.A."/>
            <person name="Stajich J.E."/>
            <person name="Spatafora J.W."/>
            <person name="Visel A."/>
            <person name="Grigoriev I.V."/>
        </authorList>
    </citation>
    <scope>NUCLEOTIDE SEQUENCE [LARGE SCALE GENOMIC DNA]</scope>
    <source>
        <strain evidence="3 4">62-1032</strain>
    </source>
</reference>
<dbReference type="AlphaFoldDB" id="A0A1Y2D8Y1"/>
<keyword evidence="2" id="KW-0812">Transmembrane</keyword>
<keyword evidence="2" id="KW-0472">Membrane</keyword>
<sequence>MEWLASPSASAVAVTATTRAIAATGFLELELPYHLSLLPSLFRMVALVFFAPVVILAAGDCLGWAFFKLILRPLGYSSVIRFKDPEPPTTRLSPPSASTSRRARSSSQRAGKRHNEEGIQRTTSLPARPRRHSTSSTIHASSALGLGGLDSTSSSTTHSPPNGEARSASPSSFTTTSSSSSSSPILMTYSSSSSLSSSPSNSPKSIDLALPDSHPHSHGRPRSASTGSSSSSILPGLRRHRAASVGVEGPLFGTQEDGEEPGLMSPARSDCEELPPMTESESEGEGGNTTLTSTVRRRRGRQAGVPRRGPKFDFTVME</sequence>
<feature type="compositionally biased region" description="Low complexity" evidence="1">
    <location>
        <begin position="167"/>
        <end position="205"/>
    </location>
</feature>
<feature type="region of interest" description="Disordered" evidence="1">
    <location>
        <begin position="85"/>
        <end position="318"/>
    </location>
</feature>
<keyword evidence="4" id="KW-1185">Reference proteome</keyword>
<name>A0A1Y2D8Y1_9BASI</name>
<accession>A0A1Y2D8Y1</accession>